<dbReference type="PROSITE" id="PS51085">
    <property type="entry name" value="2FE2S_FER_2"/>
    <property type="match status" value="1"/>
</dbReference>
<dbReference type="KEGG" id="avn:Avin_30560"/>
<keyword evidence="3" id="KW-1185">Reference proteome</keyword>
<evidence type="ECO:0000259" key="1">
    <source>
        <dbReference type="PROSITE" id="PS51085"/>
    </source>
</evidence>
<dbReference type="SUPFAM" id="SSF54292">
    <property type="entry name" value="2Fe-2S ferredoxin-like"/>
    <property type="match status" value="1"/>
</dbReference>
<feature type="domain" description="2Fe-2S ferredoxin-type" evidence="1">
    <location>
        <begin position="7"/>
        <end position="101"/>
    </location>
</feature>
<dbReference type="EnsemblBacteria" id="ACO79221">
    <property type="protein sequence ID" value="ACO79221"/>
    <property type="gene ID" value="Avin_30560"/>
</dbReference>
<dbReference type="Gene3D" id="3.10.20.30">
    <property type="match status" value="1"/>
</dbReference>
<dbReference type="Proteomes" id="UP000002424">
    <property type="component" value="Chromosome"/>
</dbReference>
<gene>
    <name evidence="2" type="primary">lapQ</name>
    <name evidence="2" type="ordered locus">Avin_30560</name>
</gene>
<dbReference type="OrthoDB" id="9806195at2"/>
<dbReference type="STRING" id="322710.Avin_30560"/>
<dbReference type="PROSITE" id="PS00197">
    <property type="entry name" value="2FE2S_FER_1"/>
    <property type="match status" value="1"/>
</dbReference>
<protein>
    <submittedName>
        <fullName evidence="2">Ferredoxin</fullName>
    </submittedName>
</protein>
<dbReference type="eggNOG" id="COG1018">
    <property type="taxonomic scope" value="Bacteria"/>
</dbReference>
<reference evidence="2 3" key="1">
    <citation type="journal article" date="2009" name="J. Bacteriol.">
        <title>Genome sequence of Azotobacter vinelandii, an obligate aerobe specialized to support diverse anaerobic metabolic processes.</title>
        <authorList>
            <person name="Setubal J.C."/>
            <person name="dos Santos P."/>
            <person name="Goldman B.S."/>
            <person name="Ertesvag H."/>
            <person name="Espin G."/>
            <person name="Rubio L.M."/>
            <person name="Valla S."/>
            <person name="Almeida N.F."/>
            <person name="Balasubramanian D."/>
            <person name="Cromes L."/>
            <person name="Curatti L."/>
            <person name="Du Z."/>
            <person name="Godsy E."/>
            <person name="Goodner B."/>
            <person name="Hellner-Burris K."/>
            <person name="Hernandez J.A."/>
            <person name="Houmiel K."/>
            <person name="Imperial J."/>
            <person name="Kennedy C."/>
            <person name="Larson T.J."/>
            <person name="Latreille P."/>
            <person name="Ligon L.S."/>
            <person name="Lu J."/>
            <person name="Maerk M."/>
            <person name="Miller N.M."/>
            <person name="Norton S."/>
            <person name="O'Carroll I.P."/>
            <person name="Paulsen I."/>
            <person name="Raulfs E.C."/>
            <person name="Roemer R."/>
            <person name="Rosser J."/>
            <person name="Segura D."/>
            <person name="Slater S."/>
            <person name="Stricklin S.L."/>
            <person name="Studholme D.J."/>
            <person name="Sun J."/>
            <person name="Viana C.J."/>
            <person name="Wallin E."/>
            <person name="Wang B."/>
            <person name="Wheeler C."/>
            <person name="Zhu H."/>
            <person name="Dean D.R."/>
            <person name="Dixon R."/>
            <person name="Wood D."/>
        </authorList>
    </citation>
    <scope>NUCLEOTIDE SEQUENCE [LARGE SCALE GENOMIC DNA]</scope>
    <source>
        <strain evidence="3">DJ / ATCC BAA-1303</strain>
    </source>
</reference>
<organism evidence="2 3">
    <name type="scientific">Azotobacter vinelandii (strain DJ / ATCC BAA-1303)</name>
    <dbReference type="NCBI Taxonomy" id="322710"/>
    <lineage>
        <taxon>Bacteria</taxon>
        <taxon>Pseudomonadati</taxon>
        <taxon>Pseudomonadota</taxon>
        <taxon>Gammaproteobacteria</taxon>
        <taxon>Pseudomonadales</taxon>
        <taxon>Pseudomonadaceae</taxon>
        <taxon>Azotobacter</taxon>
    </lineage>
</organism>
<name>C1DN54_AZOVD</name>
<dbReference type="InterPro" id="IPR001041">
    <property type="entry name" value="2Fe-2S_ferredoxin-type"/>
</dbReference>
<dbReference type="CDD" id="cd00207">
    <property type="entry name" value="fer2"/>
    <property type="match status" value="1"/>
</dbReference>
<sequence>MEGGTPMKHEVLIEDSGERYACDEDETVLAGMARLGRKGIPLGCRGGGCGVCKVRVTGGVYRQSRPMSRQHVSAAEQAHGTVLACCILAQGDLSLKVVGKLHKALCRSRAVTPGDGPRPAG</sequence>
<proteinExistence type="predicted"/>
<dbReference type="GO" id="GO:0051537">
    <property type="term" value="F:2 iron, 2 sulfur cluster binding"/>
    <property type="evidence" value="ECO:0007669"/>
    <property type="project" value="InterPro"/>
</dbReference>
<accession>C1DN54</accession>
<dbReference type="AlphaFoldDB" id="C1DN54"/>
<evidence type="ECO:0000313" key="3">
    <source>
        <dbReference type="Proteomes" id="UP000002424"/>
    </source>
</evidence>
<dbReference type="InterPro" id="IPR012675">
    <property type="entry name" value="Beta-grasp_dom_sf"/>
</dbReference>
<dbReference type="Pfam" id="PF00111">
    <property type="entry name" value="Fer2"/>
    <property type="match status" value="1"/>
</dbReference>
<dbReference type="InterPro" id="IPR036010">
    <property type="entry name" value="2Fe-2S_ferredoxin-like_sf"/>
</dbReference>
<dbReference type="EMBL" id="CP001157">
    <property type="protein sequence ID" value="ACO79221.1"/>
    <property type="molecule type" value="Genomic_DNA"/>
</dbReference>
<evidence type="ECO:0000313" key="2">
    <source>
        <dbReference type="EMBL" id="ACO79221.1"/>
    </source>
</evidence>
<dbReference type="HOGENOM" id="CLU_082632_4_0_6"/>
<dbReference type="InterPro" id="IPR006058">
    <property type="entry name" value="2Fe2S_fd_BS"/>
</dbReference>